<reference evidence="1" key="1">
    <citation type="journal article" date="2022" name="bioRxiv">
        <title>Sequencing and chromosome-scale assembly of the giantPleurodeles waltlgenome.</title>
        <authorList>
            <person name="Brown T."/>
            <person name="Elewa A."/>
            <person name="Iarovenko S."/>
            <person name="Subramanian E."/>
            <person name="Araus A.J."/>
            <person name="Petzold A."/>
            <person name="Susuki M."/>
            <person name="Suzuki K.-i.T."/>
            <person name="Hayashi T."/>
            <person name="Toyoda A."/>
            <person name="Oliveira C."/>
            <person name="Osipova E."/>
            <person name="Leigh N.D."/>
            <person name="Simon A."/>
            <person name="Yun M.H."/>
        </authorList>
    </citation>
    <scope>NUCLEOTIDE SEQUENCE</scope>
    <source>
        <strain evidence="1">20211129_DDA</strain>
        <tissue evidence="1">Liver</tissue>
    </source>
</reference>
<dbReference type="EMBL" id="JANPWB010000010">
    <property type="protein sequence ID" value="KAJ1145002.1"/>
    <property type="molecule type" value="Genomic_DNA"/>
</dbReference>
<proteinExistence type="predicted"/>
<organism evidence="1 2">
    <name type="scientific">Pleurodeles waltl</name>
    <name type="common">Iberian ribbed newt</name>
    <dbReference type="NCBI Taxonomy" id="8319"/>
    <lineage>
        <taxon>Eukaryota</taxon>
        <taxon>Metazoa</taxon>
        <taxon>Chordata</taxon>
        <taxon>Craniata</taxon>
        <taxon>Vertebrata</taxon>
        <taxon>Euteleostomi</taxon>
        <taxon>Amphibia</taxon>
        <taxon>Batrachia</taxon>
        <taxon>Caudata</taxon>
        <taxon>Salamandroidea</taxon>
        <taxon>Salamandridae</taxon>
        <taxon>Pleurodelinae</taxon>
        <taxon>Pleurodeles</taxon>
    </lineage>
</organism>
<name>A0AAV7QWU1_PLEWA</name>
<dbReference type="Proteomes" id="UP001066276">
    <property type="component" value="Chromosome 6"/>
</dbReference>
<protein>
    <submittedName>
        <fullName evidence="1">Uncharacterized protein</fullName>
    </submittedName>
</protein>
<keyword evidence="2" id="KW-1185">Reference proteome</keyword>
<evidence type="ECO:0000313" key="1">
    <source>
        <dbReference type="EMBL" id="KAJ1145002.1"/>
    </source>
</evidence>
<evidence type="ECO:0000313" key="2">
    <source>
        <dbReference type="Proteomes" id="UP001066276"/>
    </source>
</evidence>
<gene>
    <name evidence="1" type="ORF">NDU88_011294</name>
</gene>
<accession>A0AAV7QWU1</accession>
<dbReference type="AlphaFoldDB" id="A0AAV7QWU1"/>
<sequence>MRAHKRNQATPVNMDSACNPRARCSLSSINACLFLSQPRQQYHELHRRGAAQWTKPRGREVLRYHAKGKGEENGDERYLALLVTGVLETGLDRA</sequence>
<comment type="caution">
    <text evidence="1">The sequence shown here is derived from an EMBL/GenBank/DDBJ whole genome shotgun (WGS) entry which is preliminary data.</text>
</comment>